<dbReference type="Proteomes" id="UP000786811">
    <property type="component" value="Unassembled WGS sequence"/>
</dbReference>
<dbReference type="CDD" id="cd12083">
    <property type="entry name" value="DD_cGKI"/>
    <property type="match status" value="1"/>
</dbReference>
<dbReference type="Pfam" id="PF16808">
    <property type="entry name" value="PKcGMP_CC"/>
    <property type="match status" value="1"/>
</dbReference>
<dbReference type="InterPro" id="IPR031831">
    <property type="entry name" value="PKcGMP_CC"/>
</dbReference>
<gene>
    <name evidence="3" type="ORF">HICCMSTLAB_LOCUS6009</name>
</gene>
<evidence type="ECO:0000313" key="3">
    <source>
        <dbReference type="EMBL" id="CAG5092270.1"/>
    </source>
</evidence>
<dbReference type="GO" id="GO:0016301">
    <property type="term" value="F:kinase activity"/>
    <property type="evidence" value="ECO:0007669"/>
    <property type="project" value="UniProtKB-KW"/>
</dbReference>
<dbReference type="EMBL" id="CAJNRD030001120">
    <property type="protein sequence ID" value="CAG5092270.1"/>
    <property type="molecule type" value="Genomic_DNA"/>
</dbReference>
<reference evidence="3" key="1">
    <citation type="submission" date="2021-04" db="EMBL/GenBank/DDBJ databases">
        <authorList>
            <person name="Chebbi M.A.C M."/>
        </authorList>
    </citation>
    <scope>NUCLEOTIDE SEQUENCE</scope>
</reference>
<evidence type="ECO:0000313" key="4">
    <source>
        <dbReference type="Proteomes" id="UP000786811"/>
    </source>
</evidence>
<evidence type="ECO:0000256" key="1">
    <source>
        <dbReference type="SAM" id="Coils"/>
    </source>
</evidence>
<dbReference type="AlphaFoldDB" id="A0A8J2HDA3"/>
<feature type="coiled-coil region" evidence="1">
    <location>
        <begin position="103"/>
        <end position="137"/>
    </location>
</feature>
<sequence>MNGNECGIINDACVSMRVCFDSLCFSSTQHRLADEEDAFQLQSNGTAIVVSSSSTSPSNSPTAVPVPGPNFTAITATTCSEGLGQVLARAATPPSNSTLTPAMEKLQELLRTKDERISQLEATLTKKDNEIQDLRSHLDKFISIMSIKSPLTPTKSRPRKQRAQGISAEPPLHQLTPLKFYDKSDRLVLLLILYKRKKSGRIVHCSFPFPSPFSFFSDLNNNPGESLGSHPSYSDYPAMSREQCHLCLSHYADLFVQFG</sequence>
<keyword evidence="3" id="KW-0418">Kinase</keyword>
<keyword evidence="1" id="KW-0175">Coiled coil</keyword>
<protein>
    <submittedName>
        <fullName evidence="3">Similar to PRKG1: cGMP-dependent protein kinase 1 (Homo sapiens)</fullName>
    </submittedName>
</protein>
<dbReference type="Gene3D" id="1.20.5.490">
    <property type="entry name" value="Single helix bin"/>
    <property type="match status" value="1"/>
</dbReference>
<evidence type="ECO:0000259" key="2">
    <source>
        <dbReference type="Pfam" id="PF16808"/>
    </source>
</evidence>
<name>A0A8J2HDA3_COTCN</name>
<feature type="domain" description="cGMP-dependent protein kinase N-terminal coiled-coil" evidence="2">
    <location>
        <begin position="108"/>
        <end position="141"/>
    </location>
</feature>
<keyword evidence="3" id="KW-0808">Transferase</keyword>
<keyword evidence="4" id="KW-1185">Reference proteome</keyword>
<dbReference type="OrthoDB" id="6130192at2759"/>
<organism evidence="3 4">
    <name type="scientific">Cotesia congregata</name>
    <name type="common">Parasitoid wasp</name>
    <name type="synonym">Apanteles congregatus</name>
    <dbReference type="NCBI Taxonomy" id="51543"/>
    <lineage>
        <taxon>Eukaryota</taxon>
        <taxon>Metazoa</taxon>
        <taxon>Ecdysozoa</taxon>
        <taxon>Arthropoda</taxon>
        <taxon>Hexapoda</taxon>
        <taxon>Insecta</taxon>
        <taxon>Pterygota</taxon>
        <taxon>Neoptera</taxon>
        <taxon>Endopterygota</taxon>
        <taxon>Hymenoptera</taxon>
        <taxon>Apocrita</taxon>
        <taxon>Ichneumonoidea</taxon>
        <taxon>Braconidae</taxon>
        <taxon>Microgastrinae</taxon>
        <taxon>Cotesia</taxon>
    </lineage>
</organism>
<accession>A0A8J2HDA3</accession>
<proteinExistence type="predicted"/>
<comment type="caution">
    <text evidence="3">The sequence shown here is derived from an EMBL/GenBank/DDBJ whole genome shotgun (WGS) entry which is preliminary data.</text>
</comment>